<dbReference type="InterPro" id="IPR027417">
    <property type="entry name" value="P-loop_NTPase"/>
</dbReference>
<protein>
    <recommendedName>
        <fullName evidence="2">NACHT domain-containing protein</fullName>
    </recommendedName>
</protein>
<dbReference type="SUPFAM" id="SSF52540">
    <property type="entry name" value="P-loop containing nucleoside triphosphate hydrolases"/>
    <property type="match status" value="1"/>
</dbReference>
<dbReference type="EMBL" id="CABFNQ020000426">
    <property type="protein sequence ID" value="CAH0014431.1"/>
    <property type="molecule type" value="Genomic_DNA"/>
</dbReference>
<dbReference type="InterPro" id="IPR056884">
    <property type="entry name" value="NPHP3-like_N"/>
</dbReference>
<dbReference type="PROSITE" id="PS50837">
    <property type="entry name" value="NACHT"/>
    <property type="match status" value="1"/>
</dbReference>
<proteinExistence type="predicted"/>
<dbReference type="Gene3D" id="3.40.50.1580">
    <property type="entry name" value="Nucleoside phosphorylase domain"/>
    <property type="match status" value="1"/>
</dbReference>
<sequence>MPDANTYTVGWICAIQPEYVAALSFLDEKHERPDYVSTNDANVYTLGSLGRHNIVIGVLPDGEYGIASAVSVAKGMLSSFPNIRIGLMVGIGDGAPSIKHDIRLGDVVVSAPRDGRGGVFQYDFGKTIQDQEFHATGILNQSPELLRGAIADIRAEYELHGHQLEQAINEVFDRFPRLRQKYQRPDEDSDVLFHSEVVHRGEGASCATDCGNNLSNKVPRRKRTTDENNPAIHYSTIASANQLMKDAHIRDKLAAEHNILCFEMEAAGLINRFPCVIIRGICDYSNSHKNKIWQGYAAMVAAAYAKDLLSRIPPNKLEAERKISEALDSSASFDSSDEHNTVCLPNTRALDPNTRPIFWLNGKAGTGKSTVSRSVAQDFDRTGRLGGSFFFKRGEADRGSLSRVFMTLAVDLARRKPAVIRYIKTAVDGDPYIAERPARDLFDKLIIQPLRYTLTPESASLVFVIDALDECDKDEDIRLLINLFASTKEELSSKLRIFITSRPELPVRLGFQQARGLYQDLILHEIPPSIIEHDIAIFLRHELLKIRLDFNADTTQSYPLSENWPGEENIDHLTKMAVPLFIFAATLCRSLADPRIRHPDQQLQTVLKFQGRSDTTQLSVNYEPILDRLVDGLGRKQQKETIKRFQHIVGSIVLLGNPLPISTLGRLLELDKREIHTHLRLLHSVLSIPSSEESPVRIFHLSFHDFLVDSEYQGRRFWIDKKKAHSRLAMHCLRIMNKSLHMDICETMQPGTNRTSIETQTISNNILPEVQYACVYWVHHIQNSGSFDQEAIHKFLLDHLLHWLEVLCLIGRSTEGLSILEMLQKCLENQEGRESRPLLDFIDDAIRFFHMYRSMIDEIPLQIYSSALLFSPRNSLIRKQFQIPRWISRGPVVADN</sequence>
<dbReference type="Gene3D" id="3.40.50.300">
    <property type="entry name" value="P-loop containing nucleotide triphosphate hydrolases"/>
    <property type="match status" value="1"/>
</dbReference>
<evidence type="ECO:0000259" key="2">
    <source>
        <dbReference type="PROSITE" id="PS50837"/>
    </source>
</evidence>
<dbReference type="InterPro" id="IPR035994">
    <property type="entry name" value="Nucleoside_phosphorylase_sf"/>
</dbReference>
<name>A0A9N9UXX8_9HYPO</name>
<keyword evidence="1" id="KW-0677">Repeat</keyword>
<evidence type="ECO:0000256" key="1">
    <source>
        <dbReference type="ARBA" id="ARBA00022737"/>
    </source>
</evidence>
<dbReference type="PANTHER" id="PTHR46082:SF11">
    <property type="entry name" value="AAA+ ATPASE DOMAIN-CONTAINING PROTEIN-RELATED"/>
    <property type="match status" value="1"/>
</dbReference>
<organism evidence="3 4">
    <name type="scientific">Clonostachys rhizophaga</name>
    <dbReference type="NCBI Taxonomy" id="160324"/>
    <lineage>
        <taxon>Eukaryota</taxon>
        <taxon>Fungi</taxon>
        <taxon>Dikarya</taxon>
        <taxon>Ascomycota</taxon>
        <taxon>Pezizomycotina</taxon>
        <taxon>Sordariomycetes</taxon>
        <taxon>Hypocreomycetidae</taxon>
        <taxon>Hypocreales</taxon>
        <taxon>Bionectriaceae</taxon>
        <taxon>Clonostachys</taxon>
    </lineage>
</organism>
<dbReference type="InterPro" id="IPR053137">
    <property type="entry name" value="NLR-like"/>
</dbReference>
<evidence type="ECO:0000313" key="4">
    <source>
        <dbReference type="Proteomes" id="UP000696573"/>
    </source>
</evidence>
<keyword evidence="4" id="KW-1185">Reference proteome</keyword>
<dbReference type="SUPFAM" id="SSF53167">
    <property type="entry name" value="Purine and uridine phosphorylases"/>
    <property type="match status" value="1"/>
</dbReference>
<dbReference type="Proteomes" id="UP000696573">
    <property type="component" value="Unassembled WGS sequence"/>
</dbReference>
<dbReference type="GO" id="GO:0009116">
    <property type="term" value="P:nucleoside metabolic process"/>
    <property type="evidence" value="ECO:0007669"/>
    <property type="project" value="InterPro"/>
</dbReference>
<dbReference type="PANTHER" id="PTHR46082">
    <property type="entry name" value="ATP/GTP-BINDING PROTEIN-RELATED"/>
    <property type="match status" value="1"/>
</dbReference>
<evidence type="ECO:0000313" key="3">
    <source>
        <dbReference type="EMBL" id="CAH0014431.1"/>
    </source>
</evidence>
<feature type="domain" description="NACHT" evidence="2">
    <location>
        <begin position="356"/>
        <end position="503"/>
    </location>
</feature>
<comment type="caution">
    <text evidence="3">The sequence shown here is derived from an EMBL/GenBank/DDBJ whole genome shotgun (WGS) entry which is preliminary data.</text>
</comment>
<accession>A0A9N9UXX8</accession>
<reference evidence="3" key="1">
    <citation type="submission" date="2021-10" db="EMBL/GenBank/DDBJ databases">
        <authorList>
            <person name="Piombo E."/>
        </authorList>
    </citation>
    <scope>NUCLEOTIDE SEQUENCE</scope>
</reference>
<gene>
    <name evidence="3" type="ORF">CRHIZ90672A_00018962</name>
</gene>
<dbReference type="OrthoDB" id="1577640at2759"/>
<dbReference type="AlphaFoldDB" id="A0A9N9UXX8"/>
<dbReference type="Pfam" id="PF24883">
    <property type="entry name" value="NPHP3_N"/>
    <property type="match status" value="1"/>
</dbReference>
<dbReference type="GO" id="GO:0003824">
    <property type="term" value="F:catalytic activity"/>
    <property type="evidence" value="ECO:0007669"/>
    <property type="project" value="InterPro"/>
</dbReference>
<dbReference type="InterPro" id="IPR007111">
    <property type="entry name" value="NACHT_NTPase"/>
</dbReference>